<sequence length="155" mass="16870">MYLLKEEKKSPKECRPVRVVRAKDVNRTLLENPEQRKRDKPGMSVEQAGSQQYISHLDEPAGVQGSPGRGVWSVGHEPTTPKSNKVANPRGHTARHLVLTPPGGINRVVLQPVLGGEALDLPLLRTGKYAMPPTMPGLCQRSAQEVSSSALPNGR</sequence>
<reference evidence="1" key="1">
    <citation type="submission" date="2019-11" db="EMBL/GenBank/DDBJ databases">
        <title>Nori genome reveals adaptations in red seaweeds to the harsh intertidal environment.</title>
        <authorList>
            <person name="Wang D."/>
            <person name="Mao Y."/>
        </authorList>
    </citation>
    <scope>NUCLEOTIDE SEQUENCE</scope>
    <source>
        <tissue evidence="1">Gametophyte</tissue>
    </source>
</reference>
<proteinExistence type="predicted"/>
<name>A0ACC3BN91_PYRYE</name>
<comment type="caution">
    <text evidence="1">The sequence shown here is derived from an EMBL/GenBank/DDBJ whole genome shotgun (WGS) entry which is preliminary data.</text>
</comment>
<dbReference type="Proteomes" id="UP000798662">
    <property type="component" value="Chromosome 1"/>
</dbReference>
<keyword evidence="2" id="KW-1185">Reference proteome</keyword>
<protein>
    <submittedName>
        <fullName evidence="1">Uncharacterized protein</fullName>
    </submittedName>
</protein>
<dbReference type="EMBL" id="CM020618">
    <property type="protein sequence ID" value="KAK1859190.1"/>
    <property type="molecule type" value="Genomic_DNA"/>
</dbReference>
<evidence type="ECO:0000313" key="2">
    <source>
        <dbReference type="Proteomes" id="UP000798662"/>
    </source>
</evidence>
<gene>
    <name evidence="1" type="ORF">I4F81_001787</name>
</gene>
<organism evidence="1 2">
    <name type="scientific">Pyropia yezoensis</name>
    <name type="common">Susabi-nori</name>
    <name type="synonym">Porphyra yezoensis</name>
    <dbReference type="NCBI Taxonomy" id="2788"/>
    <lineage>
        <taxon>Eukaryota</taxon>
        <taxon>Rhodophyta</taxon>
        <taxon>Bangiophyceae</taxon>
        <taxon>Bangiales</taxon>
        <taxon>Bangiaceae</taxon>
        <taxon>Pyropia</taxon>
    </lineage>
</organism>
<evidence type="ECO:0000313" key="1">
    <source>
        <dbReference type="EMBL" id="KAK1859190.1"/>
    </source>
</evidence>
<accession>A0ACC3BN91</accession>